<keyword evidence="3" id="KW-1003">Cell membrane</keyword>
<dbReference type="RefSeq" id="WP_273924975.1">
    <property type="nucleotide sequence ID" value="NZ_JAQSIO010000001.1"/>
</dbReference>
<accession>A0ABT5MAK2</accession>
<evidence type="ECO:0000313" key="7">
    <source>
        <dbReference type="EMBL" id="MDD0813456.1"/>
    </source>
</evidence>
<keyword evidence="5 7" id="KW-0067">ATP-binding</keyword>
<dbReference type="InterPro" id="IPR003593">
    <property type="entry name" value="AAA+_ATPase"/>
</dbReference>
<evidence type="ECO:0000256" key="4">
    <source>
        <dbReference type="ARBA" id="ARBA00022741"/>
    </source>
</evidence>
<dbReference type="InterPro" id="IPR029439">
    <property type="entry name" value="Wzt_C"/>
</dbReference>
<dbReference type="Proteomes" id="UP001528672">
    <property type="component" value="Unassembled WGS sequence"/>
</dbReference>
<evidence type="ECO:0000256" key="5">
    <source>
        <dbReference type="ARBA" id="ARBA00022840"/>
    </source>
</evidence>
<dbReference type="InterPro" id="IPR015860">
    <property type="entry name" value="ABC_transpr_TagH-like"/>
</dbReference>
<evidence type="ECO:0000259" key="6">
    <source>
        <dbReference type="PROSITE" id="PS50893"/>
    </source>
</evidence>
<dbReference type="GO" id="GO:0005524">
    <property type="term" value="F:ATP binding"/>
    <property type="evidence" value="ECO:0007669"/>
    <property type="project" value="UniProtKB-KW"/>
</dbReference>
<dbReference type="InterPro" id="IPR050683">
    <property type="entry name" value="Bact_Polysacc_Export_ATP-bd"/>
</dbReference>
<dbReference type="Gene3D" id="2.70.50.60">
    <property type="entry name" value="abc- transporter (atp binding component) like domain"/>
    <property type="match status" value="1"/>
</dbReference>
<evidence type="ECO:0000313" key="8">
    <source>
        <dbReference type="Proteomes" id="UP001528672"/>
    </source>
</evidence>
<keyword evidence="3" id="KW-0472">Membrane</keyword>
<comment type="similarity">
    <text evidence="1">Belongs to the ABC transporter superfamily.</text>
</comment>
<dbReference type="SUPFAM" id="SSF52540">
    <property type="entry name" value="P-loop containing nucleoside triphosphate hydrolases"/>
    <property type="match status" value="1"/>
</dbReference>
<reference evidence="7 8" key="1">
    <citation type="submission" date="2023-02" db="EMBL/GenBank/DDBJ databases">
        <title>Bacterial whole genome sequence for Curvibacter sp. HBC28.</title>
        <authorList>
            <person name="Le V."/>
            <person name="Ko S.-R."/>
            <person name="Ahn C.-Y."/>
            <person name="Oh H.-M."/>
        </authorList>
    </citation>
    <scope>NUCLEOTIDE SEQUENCE [LARGE SCALE GENOMIC DNA]</scope>
    <source>
        <strain evidence="7 8">HBC28</strain>
    </source>
</reference>
<keyword evidence="2" id="KW-0813">Transport</keyword>
<protein>
    <submittedName>
        <fullName evidence="7">ABC transporter ATP-binding protein</fullName>
    </submittedName>
</protein>
<dbReference type="PANTHER" id="PTHR46743:SF2">
    <property type="entry name" value="TEICHOIC ACIDS EXPORT ATP-BINDING PROTEIN TAGH"/>
    <property type="match status" value="1"/>
</dbReference>
<dbReference type="EMBL" id="JAQSIO010000001">
    <property type="protein sequence ID" value="MDD0813456.1"/>
    <property type="molecule type" value="Genomic_DNA"/>
</dbReference>
<name>A0ABT5MAK2_9BURK</name>
<dbReference type="InterPro" id="IPR027417">
    <property type="entry name" value="P-loop_NTPase"/>
</dbReference>
<dbReference type="InterPro" id="IPR003439">
    <property type="entry name" value="ABC_transporter-like_ATP-bd"/>
</dbReference>
<dbReference type="Pfam" id="PF00005">
    <property type="entry name" value="ABC_tran"/>
    <property type="match status" value="1"/>
</dbReference>
<sequence>MSTKFNPETVMEVEGLGKQYQIYDSPRARMKSLLLGTGPQRSHWALKNVSFSLTKGQCLGLVGDNGAGKSTLLKLLTGTLQPSTGKLTRQGRLTAILELGAGFHPDFTGRQNLYFGGSLMGLSAEEIKRLEPSIIEFSELEAAIDRPVKTYSSGMTVRLAFALVTAVEPAILIIDEALAVGDQHFQKKCIERIDQFRESGCTIIFCSHSLYHVRHLCDVSLWLSGGQVQAFGPTEHVLASYETHVRQQDDHGEDPELRAVDAPRPVRTLDQAGLVSIEVEGLTADTPPLLPGPDLVIHVRGRVPDGSQPSFGLMLEQQHGVGITSLATHAEHAQSQVQKLGDGLWGVTLRFPDLPLHSGEYKLSGYLFDSQGLVTLDEWMNAVVFKWVSPSLTPGLVRLPHRWEPSLAG</sequence>
<keyword evidence="8" id="KW-1185">Reference proteome</keyword>
<keyword evidence="4" id="KW-0547">Nucleotide-binding</keyword>
<dbReference type="PANTHER" id="PTHR46743">
    <property type="entry name" value="TEICHOIC ACIDS EXPORT ATP-BINDING PROTEIN TAGH"/>
    <property type="match status" value="1"/>
</dbReference>
<dbReference type="PROSITE" id="PS50893">
    <property type="entry name" value="ABC_TRANSPORTER_2"/>
    <property type="match status" value="1"/>
</dbReference>
<dbReference type="CDD" id="cd03220">
    <property type="entry name" value="ABC_KpsT_Wzt"/>
    <property type="match status" value="1"/>
</dbReference>
<dbReference type="SMART" id="SM00382">
    <property type="entry name" value="AAA"/>
    <property type="match status" value="1"/>
</dbReference>
<evidence type="ECO:0000256" key="2">
    <source>
        <dbReference type="ARBA" id="ARBA00022448"/>
    </source>
</evidence>
<proteinExistence type="inferred from homology"/>
<evidence type="ECO:0000256" key="1">
    <source>
        <dbReference type="ARBA" id="ARBA00005417"/>
    </source>
</evidence>
<gene>
    <name evidence="7" type="ORF">PSQ39_02310</name>
</gene>
<dbReference type="Gene3D" id="3.40.50.300">
    <property type="entry name" value="P-loop containing nucleotide triphosphate hydrolases"/>
    <property type="match status" value="1"/>
</dbReference>
<feature type="domain" description="ABC transporter" evidence="6">
    <location>
        <begin position="28"/>
        <end position="250"/>
    </location>
</feature>
<organism evidence="7 8">
    <name type="scientific">Curvibacter microcysteis</name>
    <dbReference type="NCBI Taxonomy" id="3026419"/>
    <lineage>
        <taxon>Bacteria</taxon>
        <taxon>Pseudomonadati</taxon>
        <taxon>Pseudomonadota</taxon>
        <taxon>Betaproteobacteria</taxon>
        <taxon>Burkholderiales</taxon>
        <taxon>Comamonadaceae</taxon>
        <taxon>Curvibacter</taxon>
    </lineage>
</organism>
<evidence type="ECO:0000256" key="3">
    <source>
        <dbReference type="ARBA" id="ARBA00022475"/>
    </source>
</evidence>
<comment type="caution">
    <text evidence="7">The sequence shown here is derived from an EMBL/GenBank/DDBJ whole genome shotgun (WGS) entry which is preliminary data.</text>
</comment>
<dbReference type="CDD" id="cd10147">
    <property type="entry name" value="Wzt_C-like"/>
    <property type="match status" value="1"/>
</dbReference>